<dbReference type="RefSeq" id="WP_378993965.1">
    <property type="nucleotide sequence ID" value="NZ_JBHSMT010000004.1"/>
</dbReference>
<evidence type="ECO:0000313" key="3">
    <source>
        <dbReference type="EMBL" id="MFC5472482.1"/>
    </source>
</evidence>
<organism evidence="3 4">
    <name type="scientific">Paraherbaspirillum soli</name>
    <dbReference type="NCBI Taxonomy" id="631222"/>
    <lineage>
        <taxon>Bacteria</taxon>
        <taxon>Pseudomonadati</taxon>
        <taxon>Pseudomonadota</taxon>
        <taxon>Betaproteobacteria</taxon>
        <taxon>Burkholderiales</taxon>
        <taxon>Oxalobacteraceae</taxon>
        <taxon>Paraherbaspirillum</taxon>
    </lineage>
</organism>
<gene>
    <name evidence="3" type="ORF">ACFPM8_00775</name>
</gene>
<feature type="signal peptide" evidence="1">
    <location>
        <begin position="1"/>
        <end position="19"/>
    </location>
</feature>
<name>A0ABW0M602_9BURK</name>
<dbReference type="Proteomes" id="UP001596045">
    <property type="component" value="Unassembled WGS sequence"/>
</dbReference>
<evidence type="ECO:0000313" key="4">
    <source>
        <dbReference type="Proteomes" id="UP001596045"/>
    </source>
</evidence>
<dbReference type="Pfam" id="PF13115">
    <property type="entry name" value="YtkA"/>
    <property type="match status" value="1"/>
</dbReference>
<proteinExistence type="predicted"/>
<dbReference type="EMBL" id="JBHSMT010000004">
    <property type="protein sequence ID" value="MFC5472482.1"/>
    <property type="molecule type" value="Genomic_DNA"/>
</dbReference>
<feature type="chain" id="PRO_5045535367" evidence="1">
    <location>
        <begin position="20"/>
        <end position="122"/>
    </location>
</feature>
<feature type="domain" description="YtkA-like" evidence="2">
    <location>
        <begin position="48"/>
        <end position="102"/>
    </location>
</feature>
<keyword evidence="1" id="KW-0732">Signal</keyword>
<evidence type="ECO:0000256" key="1">
    <source>
        <dbReference type="SAM" id="SignalP"/>
    </source>
</evidence>
<comment type="caution">
    <text evidence="3">The sequence shown here is derived from an EMBL/GenBank/DDBJ whole genome shotgun (WGS) entry which is preliminary data.</text>
</comment>
<sequence length="122" mass="12804">MKTIIAGILAHTLAASALAAPLQADIGCRPAAAGAAYDCLIKLAQAGTRAPVTAAQFTVSADMPSMPMAHNIRPVTAVATGEPGVYRARLVLEMPGRWNVKLRISSPVQDLIGKMVEFPEPR</sequence>
<protein>
    <submittedName>
        <fullName evidence="3">FixH family protein</fullName>
    </submittedName>
</protein>
<evidence type="ECO:0000259" key="2">
    <source>
        <dbReference type="Pfam" id="PF13115"/>
    </source>
</evidence>
<dbReference type="InterPro" id="IPR032693">
    <property type="entry name" value="YtkA-like_dom"/>
</dbReference>
<accession>A0ABW0M602</accession>
<reference evidence="4" key="1">
    <citation type="journal article" date="2019" name="Int. J. Syst. Evol. Microbiol.">
        <title>The Global Catalogue of Microorganisms (GCM) 10K type strain sequencing project: providing services to taxonomists for standard genome sequencing and annotation.</title>
        <authorList>
            <consortium name="The Broad Institute Genomics Platform"/>
            <consortium name="The Broad Institute Genome Sequencing Center for Infectious Disease"/>
            <person name="Wu L."/>
            <person name="Ma J."/>
        </authorList>
    </citation>
    <scope>NUCLEOTIDE SEQUENCE [LARGE SCALE GENOMIC DNA]</scope>
    <source>
        <strain evidence="4">JCM 17066</strain>
    </source>
</reference>
<keyword evidence="4" id="KW-1185">Reference proteome</keyword>